<organism evidence="1 2">
    <name type="scientific">Vararia minispora EC-137</name>
    <dbReference type="NCBI Taxonomy" id="1314806"/>
    <lineage>
        <taxon>Eukaryota</taxon>
        <taxon>Fungi</taxon>
        <taxon>Dikarya</taxon>
        <taxon>Basidiomycota</taxon>
        <taxon>Agaricomycotina</taxon>
        <taxon>Agaricomycetes</taxon>
        <taxon>Russulales</taxon>
        <taxon>Lachnocladiaceae</taxon>
        <taxon>Vararia</taxon>
    </lineage>
</organism>
<evidence type="ECO:0000313" key="2">
    <source>
        <dbReference type="Proteomes" id="UP000814128"/>
    </source>
</evidence>
<dbReference type="Proteomes" id="UP000814128">
    <property type="component" value="Unassembled WGS sequence"/>
</dbReference>
<reference evidence="1" key="2">
    <citation type="journal article" date="2022" name="New Phytol.">
        <title>Evolutionary transition to the ectomycorrhizal habit in the genomes of a hyperdiverse lineage of mushroom-forming fungi.</title>
        <authorList>
            <person name="Looney B."/>
            <person name="Miyauchi S."/>
            <person name="Morin E."/>
            <person name="Drula E."/>
            <person name="Courty P.E."/>
            <person name="Kohler A."/>
            <person name="Kuo A."/>
            <person name="LaButti K."/>
            <person name="Pangilinan J."/>
            <person name="Lipzen A."/>
            <person name="Riley R."/>
            <person name="Andreopoulos W."/>
            <person name="He G."/>
            <person name="Johnson J."/>
            <person name="Nolan M."/>
            <person name="Tritt A."/>
            <person name="Barry K.W."/>
            <person name="Grigoriev I.V."/>
            <person name="Nagy L.G."/>
            <person name="Hibbett D."/>
            <person name="Henrissat B."/>
            <person name="Matheny P.B."/>
            <person name="Labbe J."/>
            <person name="Martin F.M."/>
        </authorList>
    </citation>
    <scope>NUCLEOTIDE SEQUENCE</scope>
    <source>
        <strain evidence="1">EC-137</strain>
    </source>
</reference>
<name>A0ACB8Q566_9AGAM</name>
<accession>A0ACB8Q566</accession>
<reference evidence="1" key="1">
    <citation type="submission" date="2021-02" db="EMBL/GenBank/DDBJ databases">
        <authorList>
            <consortium name="DOE Joint Genome Institute"/>
            <person name="Ahrendt S."/>
            <person name="Looney B.P."/>
            <person name="Miyauchi S."/>
            <person name="Morin E."/>
            <person name="Drula E."/>
            <person name="Courty P.E."/>
            <person name="Chicoki N."/>
            <person name="Fauchery L."/>
            <person name="Kohler A."/>
            <person name="Kuo A."/>
            <person name="Labutti K."/>
            <person name="Pangilinan J."/>
            <person name="Lipzen A."/>
            <person name="Riley R."/>
            <person name="Andreopoulos W."/>
            <person name="He G."/>
            <person name="Johnson J."/>
            <person name="Barry K.W."/>
            <person name="Grigoriev I.V."/>
            <person name="Nagy L."/>
            <person name="Hibbett D."/>
            <person name="Henrissat B."/>
            <person name="Matheny P.B."/>
            <person name="Labbe J."/>
            <person name="Martin F."/>
        </authorList>
    </citation>
    <scope>NUCLEOTIDE SEQUENCE</scope>
    <source>
        <strain evidence="1">EC-137</strain>
    </source>
</reference>
<proteinExistence type="predicted"/>
<evidence type="ECO:0000313" key="1">
    <source>
        <dbReference type="EMBL" id="KAI0026923.1"/>
    </source>
</evidence>
<dbReference type="EMBL" id="MU274108">
    <property type="protein sequence ID" value="KAI0026923.1"/>
    <property type="molecule type" value="Genomic_DNA"/>
</dbReference>
<keyword evidence="2" id="KW-1185">Reference proteome</keyword>
<sequence>MSLLREERARWVPFEQVLKRLDLPQGSRLGAWEPHPLAGRGRAGSARTSNMAIDERILRECLQYLLSLCHAKNALDWAVWFREVVDAWVYDYAFNAHVILTVHARPDHTGEVPFLPEEREAWFYACRRAMAGLSEELDLICRDSIDEDAFRRAFEELRPFRRSQRLRRAAARLGIDCAPPSDPVSLALRQMYPPPTTAEEAIHARNFTDSWEMDWRSDDFECDYALPDDRSEASTSSEDSGLFQPSM</sequence>
<gene>
    <name evidence="1" type="ORF">K488DRAFT_91664</name>
</gene>
<protein>
    <submittedName>
        <fullName evidence="1">Uncharacterized protein</fullName>
    </submittedName>
</protein>
<comment type="caution">
    <text evidence="1">The sequence shown here is derived from an EMBL/GenBank/DDBJ whole genome shotgun (WGS) entry which is preliminary data.</text>
</comment>